<dbReference type="Proteomes" id="UP000789570">
    <property type="component" value="Unassembled WGS sequence"/>
</dbReference>
<dbReference type="EMBL" id="CAJVPQ010001433">
    <property type="protein sequence ID" value="CAG8552810.1"/>
    <property type="molecule type" value="Genomic_DNA"/>
</dbReference>
<dbReference type="AlphaFoldDB" id="A0A9N9B1Z0"/>
<proteinExistence type="predicted"/>
<evidence type="ECO:0000313" key="2">
    <source>
        <dbReference type="Proteomes" id="UP000789570"/>
    </source>
</evidence>
<sequence>MNQYPVNKKEKLEKLLRMQLASYCNSTASIVLSLSISDTINLSLFALVVLVLQFTPDVVDLFSSVSDTIISHLLTSNAKISASAFQSKK</sequence>
<reference evidence="1" key="1">
    <citation type="submission" date="2021-06" db="EMBL/GenBank/DDBJ databases">
        <authorList>
            <person name="Kallberg Y."/>
            <person name="Tangrot J."/>
            <person name="Rosling A."/>
        </authorList>
    </citation>
    <scope>NUCLEOTIDE SEQUENCE</scope>
    <source>
        <strain evidence="1">UK204</strain>
    </source>
</reference>
<evidence type="ECO:0000313" key="1">
    <source>
        <dbReference type="EMBL" id="CAG8552810.1"/>
    </source>
</evidence>
<protein>
    <submittedName>
        <fullName evidence="1">5357_t:CDS:1</fullName>
    </submittedName>
</protein>
<name>A0A9N9B1Z0_9GLOM</name>
<comment type="caution">
    <text evidence="1">The sequence shown here is derived from an EMBL/GenBank/DDBJ whole genome shotgun (WGS) entry which is preliminary data.</text>
</comment>
<organism evidence="1 2">
    <name type="scientific">Funneliformis caledonium</name>
    <dbReference type="NCBI Taxonomy" id="1117310"/>
    <lineage>
        <taxon>Eukaryota</taxon>
        <taxon>Fungi</taxon>
        <taxon>Fungi incertae sedis</taxon>
        <taxon>Mucoromycota</taxon>
        <taxon>Glomeromycotina</taxon>
        <taxon>Glomeromycetes</taxon>
        <taxon>Glomerales</taxon>
        <taxon>Glomeraceae</taxon>
        <taxon>Funneliformis</taxon>
    </lineage>
</organism>
<gene>
    <name evidence="1" type="ORF">FCALED_LOCUS6204</name>
</gene>
<accession>A0A9N9B1Z0</accession>
<keyword evidence="2" id="KW-1185">Reference proteome</keyword>